<gene>
    <name evidence="3" type="ORF">BMYO_1343</name>
</gene>
<dbReference type="Pfam" id="PF14501">
    <property type="entry name" value="HATPase_c_5"/>
    <property type="match status" value="1"/>
</dbReference>
<comment type="caution">
    <text evidence="3">The sequence shown here is derived from an EMBL/GenBank/DDBJ whole genome shotgun (WGS) entry which is preliminary data.</text>
</comment>
<evidence type="ECO:0000256" key="1">
    <source>
        <dbReference type="SAM" id="Phobius"/>
    </source>
</evidence>
<dbReference type="OrthoDB" id="3229604at2"/>
<feature type="domain" description="Sensor histidine kinase NatK-like C-terminal" evidence="2">
    <location>
        <begin position="372"/>
        <end position="477"/>
    </location>
</feature>
<dbReference type="Gene3D" id="3.30.565.10">
    <property type="entry name" value="Histidine kinase-like ATPase, C-terminal domain"/>
    <property type="match status" value="1"/>
</dbReference>
<feature type="transmembrane region" description="Helical" evidence="1">
    <location>
        <begin position="32"/>
        <end position="57"/>
    </location>
</feature>
<dbReference type="Proteomes" id="UP000216871">
    <property type="component" value="Unassembled WGS sequence"/>
</dbReference>
<dbReference type="CDD" id="cd16935">
    <property type="entry name" value="HATPase_AgrC-ComD-like"/>
    <property type="match status" value="1"/>
</dbReference>
<keyword evidence="1" id="KW-1133">Transmembrane helix</keyword>
<feature type="transmembrane region" description="Helical" evidence="1">
    <location>
        <begin position="242"/>
        <end position="262"/>
    </location>
</feature>
<evidence type="ECO:0000313" key="3">
    <source>
        <dbReference type="EMBL" id="OZG59498.1"/>
    </source>
</evidence>
<keyword evidence="1" id="KW-0472">Membrane</keyword>
<dbReference type="RefSeq" id="WP_094667841.1">
    <property type="nucleotide sequence ID" value="NZ_MWWW01000014.1"/>
</dbReference>
<dbReference type="InterPro" id="IPR036890">
    <property type="entry name" value="HATPase_C_sf"/>
</dbReference>
<reference evidence="3 4" key="1">
    <citation type="journal article" date="2017" name="BMC Genomics">
        <title>Comparative genomic and phylogenomic analyses of the Bifidobacteriaceae family.</title>
        <authorList>
            <person name="Lugli G.A."/>
            <person name="Milani C."/>
            <person name="Turroni F."/>
            <person name="Duranti S."/>
            <person name="Mancabelli L."/>
            <person name="Mangifesta M."/>
            <person name="Ferrario C."/>
            <person name="Modesto M."/>
            <person name="Mattarelli P."/>
            <person name="Jiri K."/>
            <person name="van Sinderen D."/>
            <person name="Ventura M."/>
        </authorList>
    </citation>
    <scope>NUCLEOTIDE SEQUENCE [LARGE SCALE GENOMIC DNA]</scope>
    <source>
        <strain evidence="3 4">DSM 100196</strain>
    </source>
</reference>
<feature type="transmembrane region" description="Helical" evidence="1">
    <location>
        <begin position="175"/>
        <end position="196"/>
    </location>
</feature>
<evidence type="ECO:0000259" key="2">
    <source>
        <dbReference type="Pfam" id="PF14501"/>
    </source>
</evidence>
<evidence type="ECO:0000313" key="4">
    <source>
        <dbReference type="Proteomes" id="UP000216871"/>
    </source>
</evidence>
<organism evidence="3 4">
    <name type="scientific">Bifidobacterium myosotis</name>
    <dbReference type="NCBI Taxonomy" id="1630166"/>
    <lineage>
        <taxon>Bacteria</taxon>
        <taxon>Bacillati</taxon>
        <taxon>Actinomycetota</taxon>
        <taxon>Actinomycetes</taxon>
        <taxon>Bifidobacteriales</taxon>
        <taxon>Bifidobacteriaceae</taxon>
        <taxon>Bifidobacterium</taxon>
    </lineage>
</organism>
<feature type="transmembrane region" description="Helical" evidence="1">
    <location>
        <begin position="141"/>
        <end position="163"/>
    </location>
</feature>
<feature type="transmembrane region" description="Helical" evidence="1">
    <location>
        <begin position="107"/>
        <end position="129"/>
    </location>
</feature>
<sequence length="479" mass="53974">MINELWLSASVLTLSPDDFDGVIRTIETLNYVMLRVVMGFLNGFIAELLACAGLFVWRVERRPDFRTRLCMALISAVAVAVATYWPVNMMMNAVSAQSFETGEGLIANAYIWICIIRFVLLYFMCYWAIRFCFIIDTRQGMFYTIAAVAMQHLLYCGAKIVTLRLPGDWSREHTWPGAVAFFIVTVLLCALGYRLFAKPLEGKTPERLGSNILMLFFGLLLCVNVFSVLYGTSARTGVTIHHYTLMLLTRFVTCAFVLAMLTEIANRIAAERDGVVLQRMLDRRKTQLAHDKATIDLINVKTHDLKKQLDLLGGRISGEEIDELRGLVNIYDSSVRTGNEALDVLLANKSLVCEQRSIRFDRMIDGSLLSFMKPADIYSLFGNALDNAMEAVEQLTADMDRYISMSVRRDKGMLLIHVENPYAGMVQFDGDLPKTSKSDMRYHGFGVRSMKMIAERYDGVLTIDASHGVFSLDVLLPLN</sequence>
<dbReference type="EMBL" id="MWWW01000014">
    <property type="protein sequence ID" value="OZG59498.1"/>
    <property type="molecule type" value="Genomic_DNA"/>
</dbReference>
<proteinExistence type="predicted"/>
<feature type="transmembrane region" description="Helical" evidence="1">
    <location>
        <begin position="208"/>
        <end position="230"/>
    </location>
</feature>
<keyword evidence="4" id="KW-1185">Reference proteome</keyword>
<keyword evidence="1" id="KW-0812">Transmembrane</keyword>
<feature type="transmembrane region" description="Helical" evidence="1">
    <location>
        <begin position="69"/>
        <end position="87"/>
    </location>
</feature>
<protein>
    <submittedName>
        <fullName evidence="3">GHKL domain-containing protein</fullName>
    </submittedName>
</protein>
<dbReference type="AlphaFoldDB" id="A0A261FK99"/>
<name>A0A261FK99_9BIFI</name>
<dbReference type="InterPro" id="IPR032834">
    <property type="entry name" value="NatK-like_C"/>
</dbReference>
<accession>A0A261FK99</accession>
<dbReference type="SUPFAM" id="SSF55874">
    <property type="entry name" value="ATPase domain of HSP90 chaperone/DNA topoisomerase II/histidine kinase"/>
    <property type="match status" value="1"/>
</dbReference>